<dbReference type="InterPro" id="IPR043729">
    <property type="entry name" value="DUF5672"/>
</dbReference>
<name>A0A521EJY9_9SPHI</name>
<sequence>MDDLVSIIIPLYKSELSPLEEISISQCFKILSSYKIIALKPQKLEMVNYKFPFNEIVSFGDEYFESIAGYNRLMLSSAFYEKFLKYKFILIYQPDAFVFRDDLAYWCNQGYDYIGAPWLRYTAYPDVFKKIKNHTQRFLHTKLNLHQPDNNLPTEIQLENRVGNGGFSLRNTKRFYEVCIRNKKMIAHYNSRAEHQFNEDVFFGLEANRKRKQLNIPNYKKAIYFSMNDQLEFAFKLTEGKLPFGCHAWNLYVDFWAPVMASASGVDIKNI</sequence>
<protein>
    <recommendedName>
        <fullName evidence="1">DUF5672 domain-containing protein</fullName>
    </recommendedName>
</protein>
<dbReference type="Proteomes" id="UP000320300">
    <property type="component" value="Unassembled WGS sequence"/>
</dbReference>
<keyword evidence="3" id="KW-1185">Reference proteome</keyword>
<gene>
    <name evidence="2" type="ORF">SAMN06265348_108195</name>
</gene>
<reference evidence="2 3" key="1">
    <citation type="submission" date="2017-05" db="EMBL/GenBank/DDBJ databases">
        <authorList>
            <person name="Varghese N."/>
            <person name="Submissions S."/>
        </authorList>
    </citation>
    <scope>NUCLEOTIDE SEQUENCE [LARGE SCALE GENOMIC DNA]</scope>
    <source>
        <strain evidence="2 3">DSM 19036</strain>
    </source>
</reference>
<accession>A0A521EJY9</accession>
<evidence type="ECO:0000313" key="2">
    <source>
        <dbReference type="EMBL" id="SMO83771.1"/>
    </source>
</evidence>
<dbReference type="Pfam" id="PF18922">
    <property type="entry name" value="DUF5672"/>
    <property type="match status" value="1"/>
</dbReference>
<dbReference type="EMBL" id="FXTN01000008">
    <property type="protein sequence ID" value="SMO83771.1"/>
    <property type="molecule type" value="Genomic_DNA"/>
</dbReference>
<proteinExistence type="predicted"/>
<evidence type="ECO:0000313" key="3">
    <source>
        <dbReference type="Proteomes" id="UP000320300"/>
    </source>
</evidence>
<feature type="domain" description="DUF5672" evidence="1">
    <location>
        <begin position="55"/>
        <end position="247"/>
    </location>
</feature>
<dbReference type="OrthoDB" id="7391526at2"/>
<evidence type="ECO:0000259" key="1">
    <source>
        <dbReference type="Pfam" id="PF18922"/>
    </source>
</evidence>
<organism evidence="2 3">
    <name type="scientific">Pedobacter westerhofensis</name>
    <dbReference type="NCBI Taxonomy" id="425512"/>
    <lineage>
        <taxon>Bacteria</taxon>
        <taxon>Pseudomonadati</taxon>
        <taxon>Bacteroidota</taxon>
        <taxon>Sphingobacteriia</taxon>
        <taxon>Sphingobacteriales</taxon>
        <taxon>Sphingobacteriaceae</taxon>
        <taxon>Pedobacter</taxon>
    </lineage>
</organism>
<dbReference type="AlphaFoldDB" id="A0A521EJY9"/>
<dbReference type="RefSeq" id="WP_142529342.1">
    <property type="nucleotide sequence ID" value="NZ_CBCSJO010000008.1"/>
</dbReference>